<proteinExistence type="predicted"/>
<feature type="chain" id="PRO_5009582251" description="Fibronectin type-III domain-containing protein" evidence="3">
    <location>
        <begin position="26"/>
        <end position="308"/>
    </location>
</feature>
<feature type="domain" description="Fibronectin type-III" evidence="4">
    <location>
        <begin position="216"/>
        <end position="306"/>
    </location>
</feature>
<dbReference type="SUPFAM" id="SSF47090">
    <property type="entry name" value="PGBD-like"/>
    <property type="match status" value="1"/>
</dbReference>
<feature type="region of interest" description="Disordered" evidence="2">
    <location>
        <begin position="138"/>
        <end position="162"/>
    </location>
</feature>
<accession>A0A1G2C9K2</accession>
<dbReference type="PROSITE" id="PS50853">
    <property type="entry name" value="FN3"/>
    <property type="match status" value="1"/>
</dbReference>
<feature type="compositionally biased region" description="Acidic residues" evidence="2">
    <location>
        <begin position="143"/>
        <end position="155"/>
    </location>
</feature>
<dbReference type="InterPro" id="IPR002477">
    <property type="entry name" value="Peptidoglycan-bd-like"/>
</dbReference>
<comment type="caution">
    <text evidence="5">The sequence shown here is derived from an EMBL/GenBank/DDBJ whole genome shotgun (WGS) entry which is preliminary data.</text>
</comment>
<dbReference type="EMBL" id="MHKX01000017">
    <property type="protein sequence ID" value="OGY98063.1"/>
    <property type="molecule type" value="Genomic_DNA"/>
</dbReference>
<name>A0A1G2C9K2_9BACT</name>
<dbReference type="InterPro" id="IPR015914">
    <property type="entry name" value="PAPs_N"/>
</dbReference>
<evidence type="ECO:0000259" key="4">
    <source>
        <dbReference type="PROSITE" id="PS50853"/>
    </source>
</evidence>
<feature type="coiled-coil region" evidence="1">
    <location>
        <begin position="30"/>
        <end position="64"/>
    </location>
</feature>
<evidence type="ECO:0000313" key="5">
    <source>
        <dbReference type="EMBL" id="OGY98063.1"/>
    </source>
</evidence>
<dbReference type="GO" id="GO:0003993">
    <property type="term" value="F:acid phosphatase activity"/>
    <property type="evidence" value="ECO:0007669"/>
    <property type="project" value="InterPro"/>
</dbReference>
<sequence>MNRKKALIAFVAVAMIFGGVSVASAQTTTTSSLQQTIQSLLQQIRNLQAQMEQLRTERHEVVVELVNTLKEGSSGSAVEILQALLAADPSIYPEGRITGYFGALTRRAVMNFQMQNGLPQVGNVGPQTLARLKEKLKDNPLALEDDDDDDDDDDSDSNRGKRLCAIVPPGHLIAPGWLRRHDGVVPIVPACQTLPPGILSRVSSTIVVSTSSDVVAPRISRIRDEEATSSVVISWRTNEPATSQVHYGVSTTLGSSTALDTDLATSHSVTVTGLTPDTDYYYKVESQDAAGNLRTSDLRAFDTEDEDY</sequence>
<dbReference type="Proteomes" id="UP000179059">
    <property type="component" value="Unassembled WGS sequence"/>
</dbReference>
<dbReference type="SMART" id="SM00060">
    <property type="entry name" value="FN3"/>
    <property type="match status" value="1"/>
</dbReference>
<organism evidence="5 6">
    <name type="scientific">Candidatus Liptonbacteria bacterium RIFCSPHIGHO2_01_FULL_57_28</name>
    <dbReference type="NCBI Taxonomy" id="1798647"/>
    <lineage>
        <taxon>Bacteria</taxon>
        <taxon>Candidatus Liptoniibacteriota</taxon>
    </lineage>
</organism>
<gene>
    <name evidence="5" type="ORF">A2855_00980</name>
</gene>
<dbReference type="Gene3D" id="2.60.40.380">
    <property type="entry name" value="Purple acid phosphatase-like, N-terminal"/>
    <property type="match status" value="1"/>
</dbReference>
<evidence type="ECO:0000313" key="6">
    <source>
        <dbReference type="Proteomes" id="UP000179059"/>
    </source>
</evidence>
<dbReference type="InterPro" id="IPR003961">
    <property type="entry name" value="FN3_dom"/>
</dbReference>
<dbReference type="STRING" id="1798647.A2855_00980"/>
<dbReference type="AlphaFoldDB" id="A0A1G2C9K2"/>
<dbReference type="Gene3D" id="1.10.101.10">
    <property type="entry name" value="PGBD-like superfamily/PGBD"/>
    <property type="match status" value="1"/>
</dbReference>
<dbReference type="Pfam" id="PF16656">
    <property type="entry name" value="Pur_ac_phosph_N"/>
    <property type="match status" value="1"/>
</dbReference>
<dbReference type="GO" id="GO:0046872">
    <property type="term" value="F:metal ion binding"/>
    <property type="evidence" value="ECO:0007669"/>
    <property type="project" value="InterPro"/>
</dbReference>
<evidence type="ECO:0000256" key="2">
    <source>
        <dbReference type="SAM" id="MobiDB-lite"/>
    </source>
</evidence>
<dbReference type="CDD" id="cd00063">
    <property type="entry name" value="FN3"/>
    <property type="match status" value="1"/>
</dbReference>
<dbReference type="SUPFAM" id="SSF49363">
    <property type="entry name" value="Purple acid phosphatase, N-terminal domain"/>
    <property type="match status" value="1"/>
</dbReference>
<evidence type="ECO:0000256" key="3">
    <source>
        <dbReference type="SAM" id="SignalP"/>
    </source>
</evidence>
<evidence type="ECO:0000256" key="1">
    <source>
        <dbReference type="SAM" id="Coils"/>
    </source>
</evidence>
<keyword evidence="3" id="KW-0732">Signal</keyword>
<protein>
    <recommendedName>
        <fullName evidence="4">Fibronectin type-III domain-containing protein</fullName>
    </recommendedName>
</protein>
<feature type="signal peptide" evidence="3">
    <location>
        <begin position="1"/>
        <end position="25"/>
    </location>
</feature>
<dbReference type="Pfam" id="PF01471">
    <property type="entry name" value="PG_binding_1"/>
    <property type="match status" value="1"/>
</dbReference>
<dbReference type="InterPro" id="IPR036366">
    <property type="entry name" value="PGBDSf"/>
</dbReference>
<dbReference type="InterPro" id="IPR008963">
    <property type="entry name" value="Purple_acid_Pase-like_N"/>
</dbReference>
<reference evidence="5 6" key="1">
    <citation type="journal article" date="2016" name="Nat. Commun.">
        <title>Thousands of microbial genomes shed light on interconnected biogeochemical processes in an aquifer system.</title>
        <authorList>
            <person name="Anantharaman K."/>
            <person name="Brown C.T."/>
            <person name="Hug L.A."/>
            <person name="Sharon I."/>
            <person name="Castelle C.J."/>
            <person name="Probst A.J."/>
            <person name="Thomas B.C."/>
            <person name="Singh A."/>
            <person name="Wilkins M.J."/>
            <person name="Karaoz U."/>
            <person name="Brodie E.L."/>
            <person name="Williams K.H."/>
            <person name="Hubbard S.S."/>
            <person name="Banfield J.F."/>
        </authorList>
    </citation>
    <scope>NUCLEOTIDE SEQUENCE [LARGE SCALE GENOMIC DNA]</scope>
</reference>
<dbReference type="InterPro" id="IPR036365">
    <property type="entry name" value="PGBD-like_sf"/>
</dbReference>
<keyword evidence="1" id="KW-0175">Coiled coil</keyword>